<name>A0A8J2VFR5_9BACL</name>
<organism evidence="2 3">
    <name type="scientific">Marinithermofilum abyssi</name>
    <dbReference type="NCBI Taxonomy" id="1571185"/>
    <lineage>
        <taxon>Bacteria</taxon>
        <taxon>Bacillati</taxon>
        <taxon>Bacillota</taxon>
        <taxon>Bacilli</taxon>
        <taxon>Bacillales</taxon>
        <taxon>Thermoactinomycetaceae</taxon>
        <taxon>Marinithermofilum</taxon>
    </lineage>
</organism>
<accession>A0A8J2VFR5</accession>
<dbReference type="Proteomes" id="UP000625210">
    <property type="component" value="Unassembled WGS sequence"/>
</dbReference>
<comment type="caution">
    <text evidence="2">The sequence shown here is derived from an EMBL/GenBank/DDBJ whole genome shotgun (WGS) entry which is preliminary data.</text>
</comment>
<evidence type="ECO:0000313" key="3">
    <source>
        <dbReference type="Proteomes" id="UP000625210"/>
    </source>
</evidence>
<proteinExistence type="predicted"/>
<dbReference type="EMBL" id="BMHQ01000001">
    <property type="protein sequence ID" value="GGE03724.1"/>
    <property type="molecule type" value="Genomic_DNA"/>
</dbReference>
<dbReference type="InterPro" id="IPR001959">
    <property type="entry name" value="Transposase"/>
</dbReference>
<gene>
    <name evidence="2" type="ORF">GCM10011571_00780</name>
</gene>
<dbReference type="Pfam" id="PF01385">
    <property type="entry name" value="OrfB_IS605"/>
    <property type="match status" value="1"/>
</dbReference>
<keyword evidence="3" id="KW-1185">Reference proteome</keyword>
<dbReference type="AlphaFoldDB" id="A0A8J2VFR5"/>
<protein>
    <recommendedName>
        <fullName evidence="1">Probable transposase IS891/IS1136/IS1341 domain-containing protein</fullName>
    </recommendedName>
</protein>
<reference evidence="2" key="2">
    <citation type="submission" date="2020-09" db="EMBL/GenBank/DDBJ databases">
        <authorList>
            <person name="Sun Q."/>
            <person name="Zhou Y."/>
        </authorList>
    </citation>
    <scope>NUCLEOTIDE SEQUENCE</scope>
    <source>
        <strain evidence="2">CGMCC 1.15179</strain>
    </source>
</reference>
<evidence type="ECO:0000259" key="1">
    <source>
        <dbReference type="Pfam" id="PF01385"/>
    </source>
</evidence>
<feature type="domain" description="Probable transposase IS891/IS1136/IS1341" evidence="1">
    <location>
        <begin position="9"/>
        <end position="84"/>
    </location>
</feature>
<reference evidence="2" key="1">
    <citation type="journal article" date="2014" name="Int. J. Syst. Evol. Microbiol.">
        <title>Complete genome sequence of Corynebacterium casei LMG S-19264T (=DSM 44701T), isolated from a smear-ripened cheese.</title>
        <authorList>
            <consortium name="US DOE Joint Genome Institute (JGI-PGF)"/>
            <person name="Walter F."/>
            <person name="Albersmeier A."/>
            <person name="Kalinowski J."/>
            <person name="Ruckert C."/>
        </authorList>
    </citation>
    <scope>NUCLEOTIDE SEQUENCE</scope>
    <source>
        <strain evidence="2">CGMCC 1.15179</strain>
    </source>
</reference>
<sequence length="105" mass="12421">MEFGVVFSKAVGIDLGLKHFAILSTGEVIPNPKHHRKYEKQLIRWQRILSRRRKGSQNRNKARLKVARLYEKIRNGRQDFPHSFRLGSSVKIKRYAWKTCKCGIW</sequence>
<evidence type="ECO:0000313" key="2">
    <source>
        <dbReference type="EMBL" id="GGE03724.1"/>
    </source>
</evidence>